<comment type="caution">
    <text evidence="4">The sequence shown here is derived from an EMBL/GenBank/DDBJ whole genome shotgun (WGS) entry which is preliminary data.</text>
</comment>
<dbReference type="Proteomes" id="UP000005396">
    <property type="component" value="Unassembled WGS sequence"/>
</dbReference>
<dbReference type="Gene3D" id="3.90.245.10">
    <property type="entry name" value="Ribonucleoside hydrolase-like"/>
    <property type="match status" value="1"/>
</dbReference>
<evidence type="ECO:0000313" key="5">
    <source>
        <dbReference type="Proteomes" id="UP000005396"/>
    </source>
</evidence>
<feature type="domain" description="Inosine/uridine-preferring nucleoside hydrolase" evidence="3">
    <location>
        <begin position="9"/>
        <end position="309"/>
    </location>
</feature>
<dbReference type="GO" id="GO:0005829">
    <property type="term" value="C:cytosol"/>
    <property type="evidence" value="ECO:0007669"/>
    <property type="project" value="TreeGrafter"/>
</dbReference>
<protein>
    <recommendedName>
        <fullName evidence="3">Inosine/uridine-preferring nucleoside hydrolase domain-containing protein</fullName>
    </recommendedName>
</protein>
<reference evidence="4 5" key="2">
    <citation type="submission" date="2007-09" db="EMBL/GenBank/DDBJ databases">
        <title>Draft genome sequence of Clostridium bolteae (ATCC BAA-613).</title>
        <authorList>
            <person name="Sudarsanam P."/>
            <person name="Ley R."/>
            <person name="Guruge J."/>
            <person name="Turnbaugh P.J."/>
            <person name="Mahowald M."/>
            <person name="Liep D."/>
            <person name="Gordon J."/>
        </authorList>
    </citation>
    <scope>NUCLEOTIDE SEQUENCE [LARGE SCALE GENOMIC DNA]</scope>
    <source>
        <strain evidence="5">ATCC BAA-613 / DSM 15670 / CCUG 46953 / JCM 12243 / WAL 16351</strain>
    </source>
</reference>
<dbReference type="GO" id="GO:0008477">
    <property type="term" value="F:purine nucleosidase activity"/>
    <property type="evidence" value="ECO:0007669"/>
    <property type="project" value="TreeGrafter"/>
</dbReference>
<dbReference type="eggNOG" id="COG1957">
    <property type="taxonomic scope" value="Bacteria"/>
</dbReference>
<evidence type="ECO:0000259" key="3">
    <source>
        <dbReference type="Pfam" id="PF01156"/>
    </source>
</evidence>
<reference evidence="4 5" key="1">
    <citation type="submission" date="2007-08" db="EMBL/GenBank/DDBJ databases">
        <authorList>
            <person name="Fulton L."/>
            <person name="Clifton S."/>
            <person name="Fulton B."/>
            <person name="Xu J."/>
            <person name="Minx P."/>
            <person name="Pepin K.H."/>
            <person name="Johnson M."/>
            <person name="Thiruvilangam P."/>
            <person name="Bhonagiri V."/>
            <person name="Nash W.E."/>
            <person name="Mardis E.R."/>
            <person name="Wilson R.K."/>
        </authorList>
    </citation>
    <scope>NUCLEOTIDE SEQUENCE [LARGE SCALE GENOMIC DNA]</scope>
    <source>
        <strain evidence="5">ATCC BAA-613 / DSM 15670 / CCUG 46953 / JCM 12243 / WAL 16351</strain>
    </source>
</reference>
<keyword evidence="1" id="KW-0378">Hydrolase</keyword>
<name>A8RG56_ENTBW</name>
<dbReference type="InterPro" id="IPR036452">
    <property type="entry name" value="Ribo_hydro-like"/>
</dbReference>
<dbReference type="GO" id="GO:0006152">
    <property type="term" value="P:purine nucleoside catabolic process"/>
    <property type="evidence" value="ECO:0007669"/>
    <property type="project" value="TreeGrafter"/>
</dbReference>
<keyword evidence="2" id="KW-0326">Glycosidase</keyword>
<evidence type="ECO:0000256" key="1">
    <source>
        <dbReference type="ARBA" id="ARBA00022801"/>
    </source>
</evidence>
<dbReference type="PaxDb" id="411902-CLOBOL_00049"/>
<dbReference type="PANTHER" id="PTHR12304:SF4">
    <property type="entry name" value="URIDINE NUCLEOSIDASE"/>
    <property type="match status" value="1"/>
</dbReference>
<dbReference type="SUPFAM" id="SSF53590">
    <property type="entry name" value="Nucleoside hydrolase"/>
    <property type="match status" value="1"/>
</dbReference>
<dbReference type="InterPro" id="IPR001910">
    <property type="entry name" value="Inosine/uridine_hydrolase_dom"/>
</dbReference>
<dbReference type="PANTHER" id="PTHR12304">
    <property type="entry name" value="INOSINE-URIDINE PREFERRING NUCLEOSIDE HYDROLASE"/>
    <property type="match status" value="1"/>
</dbReference>
<organism evidence="4 5">
    <name type="scientific">Enterocloster bolteae (strain ATCC BAA-613 / DSM 15670 / CCUG 46953 / JCM 12243 / WAL 16351)</name>
    <name type="common">Clostridium bolteae</name>
    <dbReference type="NCBI Taxonomy" id="411902"/>
    <lineage>
        <taxon>Bacteria</taxon>
        <taxon>Bacillati</taxon>
        <taxon>Bacillota</taxon>
        <taxon>Clostridia</taxon>
        <taxon>Lachnospirales</taxon>
        <taxon>Lachnospiraceae</taxon>
        <taxon>Enterocloster</taxon>
    </lineage>
</organism>
<gene>
    <name evidence="4" type="ORF">CLOBOL_00049</name>
</gene>
<evidence type="ECO:0000256" key="2">
    <source>
        <dbReference type="ARBA" id="ARBA00023295"/>
    </source>
</evidence>
<dbReference type="InterPro" id="IPR023186">
    <property type="entry name" value="IUNH"/>
</dbReference>
<dbReference type="AlphaFoldDB" id="A8RG56"/>
<proteinExistence type="predicted"/>
<dbReference type="CDD" id="cd02650">
    <property type="entry name" value="nuc_hydro_CaPnhB"/>
    <property type="match status" value="1"/>
</dbReference>
<sequence>MKEERQMKVLLDVDTGVDDSIALLYALFNPEIEIVGISAVCGNVEAWLAAENTMKILDLAGAPDIPVAVGAEKPSCREWDGRVAFIHGKNGLGNVELPPSRRSTRDVDVSRFHMDLAEQYEGELVVITLGPLTNIARTIREYPGFVHKVKGLVMMGGTLTMRGNVSPVAEANVACDPQACDQVFTSGMDITVVGLDVTMRTRLKMEHLDWLSGCCKPACRPAVDYMRQAIVHYLRGNQTQNYCMGDCPLHDPLAVMCAVMPSLVRTESRKARVECGGTYCRGMIVTDLREHPFQAEYVRFAVEVDSERAVRELMSVFWE</sequence>
<dbReference type="Pfam" id="PF01156">
    <property type="entry name" value="IU_nuc_hydro"/>
    <property type="match status" value="1"/>
</dbReference>
<evidence type="ECO:0000313" key="4">
    <source>
        <dbReference type="EMBL" id="EDP19582.1"/>
    </source>
</evidence>
<dbReference type="HOGENOM" id="CLU_036838_2_1_9"/>
<accession>A8RG56</accession>
<dbReference type="EMBL" id="ABCC02000001">
    <property type="protein sequence ID" value="EDP19582.1"/>
    <property type="molecule type" value="Genomic_DNA"/>
</dbReference>